<keyword evidence="4" id="KW-1185">Reference proteome</keyword>
<dbReference type="AlphaFoldDB" id="W7Y7I7"/>
<accession>W7Y7I7</accession>
<gene>
    <name evidence="3" type="ORF">JCM21142_72914</name>
</gene>
<dbReference type="SUPFAM" id="SSF53720">
    <property type="entry name" value="ALDH-like"/>
    <property type="match status" value="1"/>
</dbReference>
<evidence type="ECO:0000256" key="1">
    <source>
        <dbReference type="ARBA" id="ARBA00023002"/>
    </source>
</evidence>
<dbReference type="Gene3D" id="3.40.309.10">
    <property type="entry name" value="Aldehyde Dehydrogenase, Chain A, domain 2"/>
    <property type="match status" value="1"/>
</dbReference>
<reference evidence="3 4" key="1">
    <citation type="journal article" date="2014" name="Genome Announc.">
        <title>Draft Genome Sequence of Cytophaga fermentans JCM 21142T, a Facultative Anaerobe Isolated from Marine Mud.</title>
        <authorList>
            <person name="Starns D."/>
            <person name="Oshima K."/>
            <person name="Suda W."/>
            <person name="Iino T."/>
            <person name="Yuki M."/>
            <person name="Inoue J."/>
            <person name="Kitamura K."/>
            <person name="Iida T."/>
            <person name="Darby A."/>
            <person name="Hattori M."/>
            <person name="Ohkuma M."/>
        </authorList>
    </citation>
    <scope>NUCLEOTIDE SEQUENCE [LARGE SCALE GENOMIC DNA]</scope>
    <source>
        <strain evidence="3 4">JCM 21142</strain>
    </source>
</reference>
<dbReference type="Proteomes" id="UP000019402">
    <property type="component" value="Unassembled WGS sequence"/>
</dbReference>
<comment type="caution">
    <text evidence="3">The sequence shown here is derived from an EMBL/GenBank/DDBJ whole genome shotgun (WGS) entry which is preliminary data.</text>
</comment>
<dbReference type="Pfam" id="PF00171">
    <property type="entry name" value="Aldedh"/>
    <property type="match status" value="1"/>
</dbReference>
<keyword evidence="1" id="KW-0560">Oxidoreductase</keyword>
<dbReference type="PROSITE" id="PS00070">
    <property type="entry name" value="ALDEHYDE_DEHYDR_CYS"/>
    <property type="match status" value="1"/>
</dbReference>
<dbReference type="InterPro" id="IPR047110">
    <property type="entry name" value="GABD/Sad-like"/>
</dbReference>
<dbReference type="InterPro" id="IPR016160">
    <property type="entry name" value="Ald_DH_CS_CYS"/>
</dbReference>
<evidence type="ECO:0000313" key="4">
    <source>
        <dbReference type="Proteomes" id="UP000019402"/>
    </source>
</evidence>
<dbReference type="InterPro" id="IPR016163">
    <property type="entry name" value="Ald_DH_C"/>
</dbReference>
<dbReference type="InterPro" id="IPR016161">
    <property type="entry name" value="Ald_DH/histidinol_DH"/>
</dbReference>
<dbReference type="GO" id="GO:0004777">
    <property type="term" value="F:succinate-semialdehyde dehydrogenase (NAD+) activity"/>
    <property type="evidence" value="ECO:0007669"/>
    <property type="project" value="TreeGrafter"/>
</dbReference>
<dbReference type="PANTHER" id="PTHR43217">
    <property type="entry name" value="SUCCINATE SEMIALDEHYDE DEHYDROGENASE [NAD(P)+] SAD"/>
    <property type="match status" value="1"/>
</dbReference>
<sequence>MYGCAIAIEDLFLESDFPDDIFRSVLTSNRRVERIIANKRIAAVTLTGSTKAGQAVAQTAGTYLKKCVLELGGSDPYIILDDADLDMAVEACVKGRLLNTGQSCIGAKRFIATEKIYDEFEQRFVAEMKAVTMGDPLNEFNQLGPIARGNIREDLLSQVNKSISMGAHLLCGGEINYDVEGFYYPATVLSNVQSGMPAYNQELFGPVASLIKVKGEQEAIHIANDTSYGLGAAIFTADVEKGKYIAEHELDAGCCFVNDFVKSDPRLPFGGIKDSGYGRELSIYGLHEFVNIKTVYIK</sequence>
<dbReference type="STRING" id="869213.GCA_000517085_03081"/>
<dbReference type="InterPro" id="IPR015590">
    <property type="entry name" value="Aldehyde_DH_dom"/>
</dbReference>
<name>W7Y7I7_9BACT</name>
<dbReference type="InterPro" id="IPR016162">
    <property type="entry name" value="Ald_DH_N"/>
</dbReference>
<dbReference type="EMBL" id="BAMD01000040">
    <property type="protein sequence ID" value="GAF04217.1"/>
    <property type="molecule type" value="Genomic_DNA"/>
</dbReference>
<dbReference type="Gene3D" id="3.40.605.10">
    <property type="entry name" value="Aldehyde Dehydrogenase, Chain A, domain 1"/>
    <property type="match status" value="1"/>
</dbReference>
<protein>
    <submittedName>
        <fullName evidence="3">Succinate semialdehyde dehydrogenase</fullName>
    </submittedName>
</protein>
<evidence type="ECO:0000259" key="2">
    <source>
        <dbReference type="Pfam" id="PF00171"/>
    </source>
</evidence>
<dbReference type="FunFam" id="3.40.309.10:FF:000010">
    <property type="entry name" value="Gamma-aminobutyraldehyde dehydrogenase"/>
    <property type="match status" value="1"/>
</dbReference>
<proteinExistence type="predicted"/>
<organism evidence="3 4">
    <name type="scientific">Saccharicrinis fermentans DSM 9555 = JCM 21142</name>
    <dbReference type="NCBI Taxonomy" id="869213"/>
    <lineage>
        <taxon>Bacteria</taxon>
        <taxon>Pseudomonadati</taxon>
        <taxon>Bacteroidota</taxon>
        <taxon>Bacteroidia</taxon>
        <taxon>Marinilabiliales</taxon>
        <taxon>Marinilabiliaceae</taxon>
        <taxon>Saccharicrinis</taxon>
    </lineage>
</organism>
<dbReference type="PANTHER" id="PTHR43217:SF1">
    <property type="entry name" value="SUCCINATE SEMIALDEHYDE DEHYDROGENASE [NAD(P)+] SAD"/>
    <property type="match status" value="1"/>
</dbReference>
<evidence type="ECO:0000313" key="3">
    <source>
        <dbReference type="EMBL" id="GAF04217.1"/>
    </source>
</evidence>
<dbReference type="eggNOG" id="COG1012">
    <property type="taxonomic scope" value="Bacteria"/>
</dbReference>
<feature type="domain" description="Aldehyde dehydrogenase" evidence="2">
    <location>
        <begin position="4"/>
        <end position="295"/>
    </location>
</feature>